<keyword evidence="1" id="KW-0496">Mitochondrion</keyword>
<protein>
    <submittedName>
        <fullName evidence="1">Uncharacterized protein</fullName>
    </submittedName>
</protein>
<sequence length="289" mass="32739">MQVRNPERGVLRQRSNCNDCERVAALYPETWPFPGELHFSSQLPELEEERIISTLWGCIRRRVCRNIELQDPLPRVLTLKYKGLLIPMSAIEELRGQALAKYHKLLLTTEREIGIISQWELRRVRGRLAFAFFLESYSFFNAANFGGQFTLHRSGSPHVLDSLSWPVLMTKSAESKVRFLEVRLCQRALVAEQVYPGKRFDKYAILGDDIVIADSKHRMEWGIQLTRPPTGKYLGMKLSKTSMDDVPDWTAGALLLGLSEINCCTGGFSEINCSIGIGQDKYGSGALPD</sequence>
<reference evidence="1 2" key="1">
    <citation type="submission" date="2020-08" db="EMBL/GenBank/DDBJ databases">
        <title>Plant Genome Project.</title>
        <authorList>
            <person name="Zhang R.-G."/>
        </authorList>
    </citation>
    <scope>NUCLEOTIDE SEQUENCE [LARGE SCALE GENOMIC DNA]</scope>
    <source>
        <tissue evidence="1">Rhizome</tissue>
    </source>
</reference>
<dbReference type="Proteomes" id="UP000734854">
    <property type="component" value="Unassembled WGS sequence"/>
</dbReference>
<proteinExistence type="predicted"/>
<accession>A0A8J5BYJ3</accession>
<evidence type="ECO:0000313" key="1">
    <source>
        <dbReference type="EMBL" id="KAG6467726.1"/>
    </source>
</evidence>
<comment type="caution">
    <text evidence="1">The sequence shown here is derived from an EMBL/GenBank/DDBJ whole genome shotgun (WGS) entry which is preliminary data.</text>
</comment>
<geneLocation type="mitochondrion" evidence="1"/>
<organism evidence="1 2">
    <name type="scientific">Zingiber officinale</name>
    <name type="common">Ginger</name>
    <name type="synonym">Amomum zingiber</name>
    <dbReference type="NCBI Taxonomy" id="94328"/>
    <lineage>
        <taxon>Eukaryota</taxon>
        <taxon>Viridiplantae</taxon>
        <taxon>Streptophyta</taxon>
        <taxon>Embryophyta</taxon>
        <taxon>Tracheophyta</taxon>
        <taxon>Spermatophyta</taxon>
        <taxon>Magnoliopsida</taxon>
        <taxon>Liliopsida</taxon>
        <taxon>Zingiberales</taxon>
        <taxon>Zingiberaceae</taxon>
        <taxon>Zingiber</taxon>
    </lineage>
</organism>
<name>A0A8J5BYJ3_ZINOF</name>
<dbReference type="EMBL" id="JACMSC010000024">
    <property type="protein sequence ID" value="KAG6467726.1"/>
    <property type="molecule type" value="Genomic_DNA"/>
</dbReference>
<keyword evidence="2" id="KW-1185">Reference proteome</keyword>
<evidence type="ECO:0000313" key="2">
    <source>
        <dbReference type="Proteomes" id="UP000734854"/>
    </source>
</evidence>
<dbReference type="AlphaFoldDB" id="A0A8J5BYJ3"/>
<gene>
    <name evidence="1" type="ORF">ZIOFF_074368</name>
</gene>